<accession>A0A0D6JUY8</accession>
<dbReference type="InterPro" id="IPR014729">
    <property type="entry name" value="Rossmann-like_a/b/a_fold"/>
</dbReference>
<dbReference type="SUPFAM" id="SSF52402">
    <property type="entry name" value="Adenine nucleotide alpha hydrolases-like"/>
    <property type="match status" value="1"/>
</dbReference>
<protein>
    <submittedName>
        <fullName evidence="3">Universal stress protein</fullName>
    </submittedName>
</protein>
<evidence type="ECO:0000259" key="2">
    <source>
        <dbReference type="Pfam" id="PF00582"/>
    </source>
</evidence>
<dbReference type="AlphaFoldDB" id="A0A0D6JUY8"/>
<comment type="similarity">
    <text evidence="1">Belongs to the universal stress protein A family.</text>
</comment>
<dbReference type="CDD" id="cd00293">
    <property type="entry name" value="USP-like"/>
    <property type="match status" value="1"/>
</dbReference>
<dbReference type="PANTHER" id="PTHR46268:SF6">
    <property type="entry name" value="UNIVERSAL STRESS PROTEIN UP12"/>
    <property type="match status" value="1"/>
</dbReference>
<dbReference type="EMBL" id="CSTE01000004">
    <property type="protein sequence ID" value="CQR52554.1"/>
    <property type="molecule type" value="Genomic_DNA"/>
</dbReference>
<organism evidence="3 4">
    <name type="scientific">Haloferax massiliensis</name>
    <dbReference type="NCBI Taxonomy" id="1476858"/>
    <lineage>
        <taxon>Archaea</taxon>
        <taxon>Methanobacteriati</taxon>
        <taxon>Methanobacteriota</taxon>
        <taxon>Stenosarchaea group</taxon>
        <taxon>Halobacteria</taxon>
        <taxon>Halobacteriales</taxon>
        <taxon>Haloferacaceae</taxon>
        <taxon>Haloferax</taxon>
    </lineage>
</organism>
<feature type="domain" description="UspA" evidence="2">
    <location>
        <begin position="2"/>
        <end position="144"/>
    </location>
</feature>
<dbReference type="OrthoDB" id="307404at2157"/>
<keyword evidence="4" id="KW-1185">Reference proteome</keyword>
<sequence length="148" mass="15889">MTVVAAVDDSNRAATVLARASALAADLGEPLHSLHVLQRTDLVDTLEKEVEGQAVTENREVRRVGAEIIERAAANAELEHDTAEIENVVRVGDPAEQITTYADSVDTRYIVVGGRRRSPTGKALFGSVTQRVMLSSEVPVLNVPTSSQ</sequence>
<evidence type="ECO:0000313" key="4">
    <source>
        <dbReference type="Proteomes" id="UP000198902"/>
    </source>
</evidence>
<reference evidence="4" key="1">
    <citation type="submission" date="2015-03" db="EMBL/GenBank/DDBJ databases">
        <authorList>
            <person name="Urmite Genomes"/>
        </authorList>
    </citation>
    <scope>NUCLEOTIDE SEQUENCE [LARGE SCALE GENOMIC DNA]</scope>
    <source>
        <strain evidence="4">Arc-Hr</strain>
    </source>
</reference>
<gene>
    <name evidence="3" type="ORF">BN996_03196</name>
</gene>
<dbReference type="RefSeq" id="WP_089780658.1">
    <property type="nucleotide sequence ID" value="NZ_CABLRR010000004.1"/>
</dbReference>
<dbReference type="InterPro" id="IPR006016">
    <property type="entry name" value="UspA"/>
</dbReference>
<dbReference type="Gene3D" id="3.40.50.620">
    <property type="entry name" value="HUPs"/>
    <property type="match status" value="1"/>
</dbReference>
<name>A0A0D6JUY8_9EURY</name>
<proteinExistence type="inferred from homology"/>
<evidence type="ECO:0000256" key="1">
    <source>
        <dbReference type="ARBA" id="ARBA00008791"/>
    </source>
</evidence>
<dbReference type="PANTHER" id="PTHR46268">
    <property type="entry name" value="STRESS RESPONSE PROTEIN NHAX"/>
    <property type="match status" value="1"/>
</dbReference>
<evidence type="ECO:0000313" key="3">
    <source>
        <dbReference type="EMBL" id="CQR52554.1"/>
    </source>
</evidence>
<dbReference type="Proteomes" id="UP000198902">
    <property type="component" value="Unassembled WGS sequence"/>
</dbReference>
<dbReference type="Pfam" id="PF00582">
    <property type="entry name" value="Usp"/>
    <property type="match status" value="1"/>
</dbReference>